<dbReference type="AlphaFoldDB" id="A0A1R1ALS6"/>
<organism evidence="1 2">
    <name type="scientific">Paenibacillus lautus</name>
    <name type="common">Bacillus lautus</name>
    <dbReference type="NCBI Taxonomy" id="1401"/>
    <lineage>
        <taxon>Bacteria</taxon>
        <taxon>Bacillati</taxon>
        <taxon>Bacillota</taxon>
        <taxon>Bacilli</taxon>
        <taxon>Bacillales</taxon>
        <taxon>Paenibacillaceae</taxon>
        <taxon>Paenibacillus</taxon>
    </lineage>
</organism>
<name>A0A1R1ALS6_PAELA</name>
<dbReference type="GO" id="GO:0015774">
    <property type="term" value="P:polysaccharide transport"/>
    <property type="evidence" value="ECO:0007669"/>
    <property type="project" value="InterPro"/>
</dbReference>
<dbReference type="CDD" id="cd16440">
    <property type="entry name" value="beta_Kdo_transferase_KpsC_1"/>
    <property type="match status" value="1"/>
</dbReference>
<evidence type="ECO:0000313" key="1">
    <source>
        <dbReference type="EMBL" id="OME86493.1"/>
    </source>
</evidence>
<protein>
    <recommendedName>
        <fullName evidence="3">Capsular polysaccharide biosynthesis protein</fullName>
    </recommendedName>
</protein>
<dbReference type="CDD" id="cd16439">
    <property type="entry name" value="beta_Kdo_transferase_KpsC_2"/>
    <property type="match status" value="1"/>
</dbReference>
<proteinExistence type="predicted"/>
<dbReference type="Pfam" id="PF05159">
    <property type="entry name" value="Capsule_synth"/>
    <property type="match status" value="3"/>
</dbReference>
<evidence type="ECO:0008006" key="3">
    <source>
        <dbReference type="Google" id="ProtNLM"/>
    </source>
</evidence>
<dbReference type="EMBL" id="MRTF01000021">
    <property type="protein sequence ID" value="OME86493.1"/>
    <property type="molecule type" value="Genomic_DNA"/>
</dbReference>
<comment type="caution">
    <text evidence="1">The sequence shown here is derived from an EMBL/GenBank/DDBJ whole genome shotgun (WGS) entry which is preliminary data.</text>
</comment>
<dbReference type="InterPro" id="IPR007833">
    <property type="entry name" value="Capsule_polysaccharide_synth"/>
</dbReference>
<accession>A0A1R1ALS6</accession>
<gene>
    <name evidence="1" type="ORF">BK123_32700</name>
</gene>
<dbReference type="GO" id="GO:0000271">
    <property type="term" value="P:polysaccharide biosynthetic process"/>
    <property type="evidence" value="ECO:0007669"/>
    <property type="project" value="InterPro"/>
</dbReference>
<dbReference type="Proteomes" id="UP000187074">
    <property type="component" value="Unassembled WGS sequence"/>
</dbReference>
<reference evidence="1 2" key="1">
    <citation type="submission" date="2016-11" db="EMBL/GenBank/DDBJ databases">
        <title>Paenibacillus species isolates.</title>
        <authorList>
            <person name="Beno S.M."/>
        </authorList>
    </citation>
    <scope>NUCLEOTIDE SEQUENCE [LARGE SCALE GENOMIC DNA]</scope>
    <source>
        <strain evidence="1 2">FSL F4-0100</strain>
    </source>
</reference>
<evidence type="ECO:0000313" key="2">
    <source>
        <dbReference type="Proteomes" id="UP000187074"/>
    </source>
</evidence>
<dbReference type="STRING" id="1401.BK123_32700"/>
<sequence length="646" mass="74881">MENITKIAGWGKKPSAMRAIKKAQKYDVPYLSLEDGFIRSIQLGVKNRQTLSLIADPIGIYYDATTPSQLEDLLNQGNFTGSVISEARECLEYIQHNKISKYNHTLDSFKVKRNSKENILLVDQTLHDMSVSLGLANESTFQEMFRYALETYPDANIYIKYHPDVIAGKKKGYLSELSIVNDRVTIINVDTNPIELIEQMDRVMVVTSQLGFEALMLNKNVSCFGLPFYASWGLTTDSIRSERRVQKRTLEELFAASYLLYPSYIRPQTGIPGSLMDVLTYINKEKNQVQAKTKYYFLEIPKWKRNFLRPFFPESTIDACFLSKSVSLPDDDHTSSHHNYAVWSYGDEKSYKVPKDSLIRIEDGFYRSVGLGSNFHQPWSLVVDEIGMYFNSQQPSKLENILNNKEFDEYDIKEAKLIHQFIIDHSLTKYNVDYNSSFKLENNDRKKVIFVPGQVEDDASIRYGCNGDIRTIEQLLEYLRTKNPDDFILYKPHPDVYMKNRKGIEHTKFCDHVETRASVLQCIQVADEVHTLTSQAGFDSLLQGKKVFTYGGPFYAGWGLTNDAQTFHRRNRVLSLEELIAGSLIYYAKYYNRDLKHLTDCRSVLRKLAAQKRNLPYTKTFFDTNKRRWIRRCVLQVNEMLRRDNK</sequence>